<comment type="caution">
    <text evidence="3">The sequence shown here is derived from an EMBL/GenBank/DDBJ whole genome shotgun (WGS) entry which is preliminary data.</text>
</comment>
<gene>
    <name evidence="4" type="ORF">APLA_LOCUS18108</name>
    <name evidence="3" type="ORF">APLA_LOCUS2882</name>
</gene>
<feature type="coiled-coil region" evidence="1">
    <location>
        <begin position="504"/>
        <end position="566"/>
    </location>
</feature>
<evidence type="ECO:0000256" key="2">
    <source>
        <dbReference type="SAM" id="Phobius"/>
    </source>
</evidence>
<evidence type="ECO:0000256" key="1">
    <source>
        <dbReference type="SAM" id="Coils"/>
    </source>
</evidence>
<feature type="coiled-coil region" evidence="1">
    <location>
        <begin position="120"/>
        <end position="172"/>
    </location>
</feature>
<keyword evidence="2" id="KW-0812">Transmembrane</keyword>
<evidence type="ECO:0000313" key="5">
    <source>
        <dbReference type="Proteomes" id="UP000494106"/>
    </source>
</evidence>
<keyword evidence="1" id="KW-0175">Coiled coil</keyword>
<dbReference type="EMBL" id="CADEBD010000276">
    <property type="protein sequence ID" value="CAB3227223.1"/>
    <property type="molecule type" value="Genomic_DNA"/>
</dbReference>
<dbReference type="EMBL" id="CADEBC010000858">
    <property type="protein sequence ID" value="CAB3261720.1"/>
    <property type="molecule type" value="Genomic_DNA"/>
</dbReference>
<evidence type="ECO:0000313" key="6">
    <source>
        <dbReference type="Proteomes" id="UP000494256"/>
    </source>
</evidence>
<protein>
    <submittedName>
        <fullName evidence="3">Uncharacterized protein</fullName>
    </submittedName>
</protein>
<dbReference type="AlphaFoldDB" id="A0A8S0Z450"/>
<sequence length="669" mass="76805">MNMSLDRSGLSADEYYATALQIFDYCGAESTGTLRVDTLMDKFAPFVKTNKAEYSYLKSLLDPAEDNPEISVTMLAKTLHKYSEDQKSKVDLDESFNLLKSGQAPQDSDSGISTDGFQLLEELQCELREKSHLAHQLRSQLDFTDRQHEEALAALTADRDALRTHLNILREENSNLNHIRHDYEEVCERLCSNDRALDESRREIEAFRRKNKIMTEQVSLLENEKLTLQELLAKSKAECHRINEMYAARQSALLEQNEALRTEHADLSARLQDQEEFVQQMIKEKVLLEMELKDLLNKSNQTQLRMDRSIDISYTDEQMLTALDSLNVDSRFSQDNRILDEESFINALKEDHGRTTNMSLFDEIRLSFSNMSRFNATGNNSIVGDKHLDSFACDTSFIAVGTQTDIEVFDDHNRSSLSIDTQTDIESYFNGDNVQNVNTVPFIAIGTQTDNSANNACLNTAETQTDWIDTSDNNNNHAKCHECEKANVYTTKLEKDVVMSNHAVAEMQLELNKYENKLNVLEKFIEERNERNSFLQDIIKSLETKIDILQNACIKQKERLDSLTQDEYVVKNKCDLSSVSTQADIPCLDCEKRTVGRHRHLRRFFWSPLKCLFQMFAVMCFVCACAVLYGVSRRARPACPRDAVPWRWLHAQDLVDLLLRIDYVADVPM</sequence>
<keyword evidence="5" id="KW-1185">Reference proteome</keyword>
<accession>A0A8S0Z450</accession>
<feature type="transmembrane region" description="Helical" evidence="2">
    <location>
        <begin position="612"/>
        <end position="631"/>
    </location>
</feature>
<evidence type="ECO:0000313" key="4">
    <source>
        <dbReference type="EMBL" id="CAB3261720.1"/>
    </source>
</evidence>
<keyword evidence="2" id="KW-0472">Membrane</keyword>
<proteinExistence type="predicted"/>
<dbReference type="OrthoDB" id="7363161at2759"/>
<organism evidence="3 6">
    <name type="scientific">Arctia plantaginis</name>
    <name type="common">Wood tiger moth</name>
    <name type="synonym">Phalaena plantaginis</name>
    <dbReference type="NCBI Taxonomy" id="874455"/>
    <lineage>
        <taxon>Eukaryota</taxon>
        <taxon>Metazoa</taxon>
        <taxon>Ecdysozoa</taxon>
        <taxon>Arthropoda</taxon>
        <taxon>Hexapoda</taxon>
        <taxon>Insecta</taxon>
        <taxon>Pterygota</taxon>
        <taxon>Neoptera</taxon>
        <taxon>Endopterygota</taxon>
        <taxon>Lepidoptera</taxon>
        <taxon>Glossata</taxon>
        <taxon>Ditrysia</taxon>
        <taxon>Noctuoidea</taxon>
        <taxon>Erebidae</taxon>
        <taxon>Arctiinae</taxon>
        <taxon>Arctia</taxon>
    </lineage>
</organism>
<keyword evidence="2" id="KW-1133">Transmembrane helix</keyword>
<dbReference type="Proteomes" id="UP000494256">
    <property type="component" value="Unassembled WGS sequence"/>
</dbReference>
<reference evidence="5 6" key="1">
    <citation type="submission" date="2020-04" db="EMBL/GenBank/DDBJ databases">
        <authorList>
            <person name="Wallbank WR R."/>
            <person name="Pardo Diaz C."/>
            <person name="Kozak K."/>
            <person name="Martin S."/>
            <person name="Jiggins C."/>
            <person name="Moest M."/>
            <person name="Warren A I."/>
            <person name="Byers J.R.P. K."/>
            <person name="Montejo-Kovacevich G."/>
            <person name="Yen C E."/>
        </authorList>
    </citation>
    <scope>NUCLEOTIDE SEQUENCE [LARGE SCALE GENOMIC DNA]</scope>
</reference>
<dbReference type="Proteomes" id="UP000494106">
    <property type="component" value="Unassembled WGS sequence"/>
</dbReference>
<evidence type="ECO:0000313" key="3">
    <source>
        <dbReference type="EMBL" id="CAB3227223.1"/>
    </source>
</evidence>
<feature type="coiled-coil region" evidence="1">
    <location>
        <begin position="197"/>
        <end position="298"/>
    </location>
</feature>
<name>A0A8S0Z450_ARCPL</name>